<gene>
    <name evidence="10" type="ORF">ARMOST_04006</name>
</gene>
<feature type="compositionally biased region" description="Low complexity" evidence="8">
    <location>
        <begin position="688"/>
        <end position="698"/>
    </location>
</feature>
<dbReference type="CDD" id="cd16260">
    <property type="entry name" value="EF4_III"/>
    <property type="match status" value="1"/>
</dbReference>
<comment type="caution">
    <text evidence="7">Lacks conserved residue(s) required for the propagation of feature annotation.</text>
</comment>
<dbReference type="InterPro" id="IPR000640">
    <property type="entry name" value="EFG_V-like"/>
</dbReference>
<dbReference type="FunFam" id="3.30.70.870:FF:000004">
    <property type="entry name" value="Translation factor GUF1, mitochondrial"/>
    <property type="match status" value="1"/>
</dbReference>
<dbReference type="Gene3D" id="3.40.50.300">
    <property type="entry name" value="P-loop containing nucleotide triphosphate hydrolases"/>
    <property type="match status" value="1"/>
</dbReference>
<dbReference type="OrthoDB" id="271628at2759"/>
<feature type="compositionally biased region" description="Polar residues" evidence="8">
    <location>
        <begin position="770"/>
        <end position="782"/>
    </location>
</feature>
<evidence type="ECO:0000256" key="5">
    <source>
        <dbReference type="ARBA" id="ARBA00022917"/>
    </source>
</evidence>
<dbReference type="PROSITE" id="PS51339">
    <property type="entry name" value="PPASE_MYOTUBULARIN"/>
    <property type="match status" value="1"/>
</dbReference>
<keyword evidence="7" id="KW-0496">Mitochondrion</keyword>
<organism evidence="10 11">
    <name type="scientific">Armillaria ostoyae</name>
    <name type="common">Armillaria root rot fungus</name>
    <dbReference type="NCBI Taxonomy" id="47428"/>
    <lineage>
        <taxon>Eukaryota</taxon>
        <taxon>Fungi</taxon>
        <taxon>Dikarya</taxon>
        <taxon>Basidiomycota</taxon>
        <taxon>Agaricomycotina</taxon>
        <taxon>Agaricomycetes</taxon>
        <taxon>Agaricomycetidae</taxon>
        <taxon>Agaricales</taxon>
        <taxon>Marasmiineae</taxon>
        <taxon>Physalacriaceae</taxon>
        <taxon>Armillaria</taxon>
    </lineage>
</organism>
<dbReference type="GO" id="GO:0005743">
    <property type="term" value="C:mitochondrial inner membrane"/>
    <property type="evidence" value="ECO:0007669"/>
    <property type="project" value="UniProtKB-SubCell"/>
</dbReference>
<dbReference type="SUPFAM" id="SSF50447">
    <property type="entry name" value="Translation proteins"/>
    <property type="match status" value="1"/>
</dbReference>
<dbReference type="InterPro" id="IPR027417">
    <property type="entry name" value="P-loop_NTPase"/>
</dbReference>
<dbReference type="PANTHER" id="PTHR43512:SF7">
    <property type="entry name" value="TRANSLATION FACTOR GUF1, MITOCHONDRIAL"/>
    <property type="match status" value="1"/>
</dbReference>
<name>A0A284QW66_ARMOS</name>
<dbReference type="FunFam" id="3.30.70.2570:FF:000001">
    <property type="entry name" value="Translation factor GUF1, mitochondrial"/>
    <property type="match status" value="1"/>
</dbReference>
<dbReference type="Pfam" id="PF00679">
    <property type="entry name" value="EFG_C"/>
    <property type="match status" value="1"/>
</dbReference>
<dbReference type="InterPro" id="IPR009000">
    <property type="entry name" value="Transl_B-barrel_sf"/>
</dbReference>
<dbReference type="Pfam" id="PF21098">
    <property type="entry name" value="PH-GRAM_MTMR6-like"/>
    <property type="match status" value="1"/>
</dbReference>
<evidence type="ECO:0000256" key="6">
    <source>
        <dbReference type="ARBA" id="ARBA00023134"/>
    </source>
</evidence>
<feature type="domain" description="Myotubularin phosphatase" evidence="9">
    <location>
        <begin position="122"/>
        <end position="577"/>
    </location>
</feature>
<dbReference type="CDD" id="cd03709">
    <property type="entry name" value="lepA_C"/>
    <property type="match status" value="1"/>
</dbReference>
<feature type="compositionally biased region" description="Polar residues" evidence="8">
    <location>
        <begin position="600"/>
        <end position="613"/>
    </location>
</feature>
<accession>A0A284QW66</accession>
<comment type="subcellular location">
    <subcellularLocation>
        <location evidence="7">Mitochondrion inner membrane</location>
        <topology evidence="7">Peripheral membrane protein</topology>
        <orientation evidence="7">Matrix side</orientation>
    </subcellularLocation>
</comment>
<comment type="similarity">
    <text evidence="7">Belongs to the GTP-binding elongation factor family. LepA subfamily.</text>
</comment>
<evidence type="ECO:0000256" key="3">
    <source>
        <dbReference type="ARBA" id="ARBA00022792"/>
    </source>
</evidence>
<feature type="region of interest" description="Disordered" evidence="8">
    <location>
        <begin position="598"/>
        <end position="701"/>
    </location>
</feature>
<feature type="region of interest" description="Disordered" evidence="8">
    <location>
        <begin position="740"/>
        <end position="876"/>
    </location>
</feature>
<dbReference type="Gene3D" id="3.30.70.240">
    <property type="match status" value="1"/>
</dbReference>
<comment type="catalytic activity">
    <reaction evidence="7">
        <text>GTP + H2O = GDP + phosphate + H(+)</text>
        <dbReference type="Rhea" id="RHEA:19669"/>
        <dbReference type="ChEBI" id="CHEBI:15377"/>
        <dbReference type="ChEBI" id="CHEBI:15378"/>
        <dbReference type="ChEBI" id="CHEBI:37565"/>
        <dbReference type="ChEBI" id="CHEBI:43474"/>
        <dbReference type="ChEBI" id="CHEBI:58189"/>
        <dbReference type="EC" id="3.6.5.n1"/>
    </reaction>
</comment>
<evidence type="ECO:0000256" key="8">
    <source>
        <dbReference type="SAM" id="MobiDB-lite"/>
    </source>
</evidence>
<dbReference type="InterPro" id="IPR013842">
    <property type="entry name" value="LepA_CTD"/>
</dbReference>
<dbReference type="FunFam" id="3.30.70.240:FF:000007">
    <property type="entry name" value="Translation factor GUF1, mitochondrial"/>
    <property type="match status" value="1"/>
</dbReference>
<dbReference type="Proteomes" id="UP000219338">
    <property type="component" value="Unassembled WGS sequence"/>
</dbReference>
<evidence type="ECO:0000256" key="7">
    <source>
        <dbReference type="HAMAP-Rule" id="MF_03137"/>
    </source>
</evidence>
<dbReference type="InterPro" id="IPR035654">
    <property type="entry name" value="LepA_IV"/>
</dbReference>
<evidence type="ECO:0000259" key="9">
    <source>
        <dbReference type="PROSITE" id="PS51339"/>
    </source>
</evidence>
<feature type="compositionally biased region" description="Low complexity" evidence="8">
    <location>
        <begin position="783"/>
        <end position="795"/>
    </location>
</feature>
<feature type="compositionally biased region" description="Basic and acidic residues" evidence="8">
    <location>
        <begin position="743"/>
        <end position="757"/>
    </location>
</feature>
<dbReference type="GO" id="GO:0006412">
    <property type="term" value="P:translation"/>
    <property type="evidence" value="ECO:0007669"/>
    <property type="project" value="UniProtKB-KW"/>
</dbReference>
<dbReference type="InterPro" id="IPR006297">
    <property type="entry name" value="EF-4"/>
</dbReference>
<comment type="similarity">
    <text evidence="1">Belongs to the TRAFAC class translation factor GTPase superfamily. Classic translation factor GTPase family. LepA subfamily.</text>
</comment>
<proteinExistence type="inferred from homology"/>
<dbReference type="SUPFAM" id="SSF52799">
    <property type="entry name" value="(Phosphotyrosine protein) phosphatases II"/>
    <property type="match status" value="1"/>
</dbReference>
<dbReference type="InterPro" id="IPR029021">
    <property type="entry name" value="Prot-tyrosine_phosphatase-like"/>
</dbReference>
<evidence type="ECO:0000256" key="1">
    <source>
        <dbReference type="ARBA" id="ARBA00005454"/>
    </source>
</evidence>
<dbReference type="Pfam" id="PF03144">
    <property type="entry name" value="GTP_EFTU_D2"/>
    <property type="match status" value="1"/>
</dbReference>
<dbReference type="Gene3D" id="2.40.30.10">
    <property type="entry name" value="Translation factors"/>
    <property type="match status" value="1"/>
</dbReference>
<dbReference type="Gene3D" id="2.30.29.30">
    <property type="entry name" value="Pleckstrin-homology domain (PH domain)/Phosphotyrosine-binding domain (PTB)"/>
    <property type="match status" value="1"/>
</dbReference>
<dbReference type="CDD" id="cd03699">
    <property type="entry name" value="EF4_II"/>
    <property type="match status" value="1"/>
</dbReference>
<dbReference type="InterPro" id="IPR011993">
    <property type="entry name" value="PH-like_dom_sf"/>
</dbReference>
<keyword evidence="2 7" id="KW-0547">Nucleotide-binding</keyword>
<dbReference type="PANTHER" id="PTHR43512">
    <property type="entry name" value="TRANSLATION FACTOR GUF1-RELATED"/>
    <property type="match status" value="1"/>
</dbReference>
<dbReference type="Pfam" id="PF06421">
    <property type="entry name" value="LepA_C"/>
    <property type="match status" value="1"/>
</dbReference>
<dbReference type="NCBIfam" id="TIGR01393">
    <property type="entry name" value="lepA"/>
    <property type="match status" value="1"/>
</dbReference>
<evidence type="ECO:0000256" key="2">
    <source>
        <dbReference type="ARBA" id="ARBA00022741"/>
    </source>
</evidence>
<dbReference type="InterPro" id="IPR016130">
    <property type="entry name" value="Tyr_Pase_AS"/>
</dbReference>
<protein>
    <recommendedName>
        <fullName evidence="9">Myotubularin phosphatase domain-containing protein</fullName>
    </recommendedName>
</protein>
<reference evidence="11" key="1">
    <citation type="journal article" date="2017" name="Nat. Ecol. Evol.">
        <title>Genome expansion and lineage-specific genetic innovations in the forest pathogenic fungi Armillaria.</title>
        <authorList>
            <person name="Sipos G."/>
            <person name="Prasanna A.N."/>
            <person name="Walter M.C."/>
            <person name="O'Connor E."/>
            <person name="Balint B."/>
            <person name="Krizsan K."/>
            <person name="Kiss B."/>
            <person name="Hess J."/>
            <person name="Varga T."/>
            <person name="Slot J."/>
            <person name="Riley R."/>
            <person name="Boka B."/>
            <person name="Rigling D."/>
            <person name="Barry K."/>
            <person name="Lee J."/>
            <person name="Mihaltcheva S."/>
            <person name="LaButti K."/>
            <person name="Lipzen A."/>
            <person name="Waldron R."/>
            <person name="Moloney N.M."/>
            <person name="Sperisen C."/>
            <person name="Kredics L."/>
            <person name="Vagvoelgyi C."/>
            <person name="Patrignani A."/>
            <person name="Fitzpatrick D."/>
            <person name="Nagy I."/>
            <person name="Doyle S."/>
            <person name="Anderson J.B."/>
            <person name="Grigoriev I.V."/>
            <person name="Gueldener U."/>
            <person name="Muensterkoetter M."/>
            <person name="Nagy L.G."/>
        </authorList>
    </citation>
    <scope>NUCLEOTIDE SEQUENCE [LARGE SCALE GENOMIC DNA]</scope>
    <source>
        <strain evidence="11">C18/9</strain>
    </source>
</reference>
<dbReference type="SUPFAM" id="SSF50729">
    <property type="entry name" value="PH domain-like"/>
    <property type="match status" value="1"/>
</dbReference>
<keyword evidence="7" id="KW-0472">Membrane</keyword>
<dbReference type="PROSITE" id="PS00383">
    <property type="entry name" value="TYR_PHOSPHATASE_1"/>
    <property type="match status" value="1"/>
</dbReference>
<feature type="compositionally biased region" description="Low complexity" evidence="8">
    <location>
        <begin position="625"/>
        <end position="662"/>
    </location>
</feature>
<dbReference type="EMBL" id="FUEG01000002">
    <property type="protein sequence ID" value="SJL00693.1"/>
    <property type="molecule type" value="Genomic_DNA"/>
</dbReference>
<dbReference type="GO" id="GO:0097177">
    <property type="term" value="F:mitochondrial ribosome binding"/>
    <property type="evidence" value="ECO:0007669"/>
    <property type="project" value="TreeGrafter"/>
</dbReference>
<dbReference type="GO" id="GO:0003924">
    <property type="term" value="F:GTPase activity"/>
    <property type="evidence" value="ECO:0007669"/>
    <property type="project" value="UniProtKB-UniRule"/>
</dbReference>
<evidence type="ECO:0000313" key="11">
    <source>
        <dbReference type="Proteomes" id="UP000219338"/>
    </source>
</evidence>
<dbReference type="STRING" id="47428.A0A284QW66"/>
<keyword evidence="4 7" id="KW-0378">Hydrolase</keyword>
<dbReference type="InterPro" id="IPR035647">
    <property type="entry name" value="EFG_III/V"/>
</dbReference>
<dbReference type="Pfam" id="PF06602">
    <property type="entry name" value="Myotub-related"/>
    <property type="match status" value="1"/>
</dbReference>
<keyword evidence="11" id="KW-1185">Reference proteome</keyword>
<dbReference type="Gene3D" id="3.30.70.2570">
    <property type="entry name" value="Elongation factor 4, C-terminal domain"/>
    <property type="match status" value="1"/>
</dbReference>
<dbReference type="GO" id="GO:0045727">
    <property type="term" value="P:positive regulation of translation"/>
    <property type="evidence" value="ECO:0007669"/>
    <property type="project" value="UniProtKB-UniRule"/>
</dbReference>
<dbReference type="SUPFAM" id="SSF54980">
    <property type="entry name" value="EF-G C-terminal domain-like"/>
    <property type="match status" value="2"/>
</dbReference>
<dbReference type="InterPro" id="IPR048994">
    <property type="entry name" value="PH-GRAM_MTMR6-9"/>
</dbReference>
<feature type="compositionally biased region" description="Low complexity" evidence="8">
    <location>
        <begin position="814"/>
        <end position="825"/>
    </location>
</feature>
<sequence length="1346" mass="148906">MDSIRVSKVERVTCTKSGSTLTGTIHLTAHHLIFQYDEDKESELWVPYPLISLVTRLPQTIQGQYPLTFNSRTFETFTVSFARESDATDVFDSVKELTVATSVQQLYAFFYTPKPPFPQTDGWSLYSSREEFGRMGVGTRSKAWRFTDINKDYSFCPTYPARLVVPTRISDTTLQYASKYRSKCRIPVLSYLHWSNYGSITRSSQPMVGITQNRSVQDEKLIEAIFHSHHSPESRASKAPVYGAMSTNLIIDARPTTNAMANTAKGAGTENMDHYKEGKKVYLGIDHIHAMRESLAKVVEALREAETTLASISTDLSSEVSGISLLDRQALRRSGWLRHISAILEGTALIARNVHVNSSHVLIHCSDGWDRTSQLSSLAQLCLDPFYRTIRGFEILVEKDWLSYGHKFLDRCGHLSSDKFFISALENTNASSGADAAQAFLASMQNRFASQNHIKETSPVFHQFLESVRQIQRQFPERFEFNERFLHQLYYHLYSCQFGTFLFNCERERHMGDGDGPPPCERTVSVWDFFNSPSELEQNRNATYDPSLDDPISRSPKADMGVLFPNPRDVRFWHELYGRTDEEMNGRLVTSPALGVEATVESSQDNPIQRSNTPSSIPLPPSPSKSPAHSLAPSRSTSITVVPRSISPIPSSSSSPITESLPLPGPPSRVDSFKPFGTSTSAISMKPASSSTTLASSSNRVTPKTPDFFGSSGVKSVWGKLSLNASAAFSAVQEAYVGLSQDPRGDDTKTEELRGRDNLNAWGEPEPSQLMGTNTINPWSTMPSSSPPSLALPSPFENPWGSIRGSPLKEPETSESLNPSSSLPLDPTVPPALHSSLPRGVKGSLDRLTLAESPKERESTPPQTPASSNTDPLGIDLPAAQPELMAAQMEAAFGIDPTDILHISAKTGKGVEDVLKAVIERVPPPAGDQNAPLKAFLFDSLYDRYRGVISLISVQGGVIRKGDRISSCHTRKRYDITEVGIMHPEEIPTNGLYPGQVGYIACNMKESSEAHIGDTLHRHGTPVEPMPGFKPSKAMVYAGVFPVDSSDFPKLEESIKRLTLTDRSITIQRESSSALGQGCRLGFLGTLHMDVFRQRLEDEYDANIIITAPTVPFKVIPTKGSDYFISNPTEFPDIAESMGKVKEVQEPVVSASIIAPEEYFGEITDLCFIHRAENLDHRYLDAGSGLASSRVIITCVMPLSEIVTDFFDQLKSRTSGFASFDYEDAGYQKSDLAKMVFSLNGKPVDALALVVHKSAQDKIGRAWVKKLHKVIPRQLFEVPIQAAIGKKVIARETLSAMRADVTAGLYGGHYERKMKHLDNQKEGKRRMKKVGTVELPQEAFFDILKK</sequence>
<dbReference type="GO" id="GO:0005525">
    <property type="term" value="F:GTP binding"/>
    <property type="evidence" value="ECO:0007669"/>
    <property type="project" value="UniProtKB-UniRule"/>
</dbReference>
<dbReference type="GO" id="GO:0005759">
    <property type="term" value="C:mitochondrial matrix"/>
    <property type="evidence" value="ECO:0007669"/>
    <property type="project" value="UniProtKB-UniRule"/>
</dbReference>
<dbReference type="HAMAP" id="MF_00071">
    <property type="entry name" value="LepA"/>
    <property type="match status" value="1"/>
</dbReference>
<keyword evidence="3 7" id="KW-0999">Mitochondrion inner membrane</keyword>
<dbReference type="InterPro" id="IPR004161">
    <property type="entry name" value="EFTu-like_2"/>
</dbReference>
<evidence type="ECO:0000313" key="10">
    <source>
        <dbReference type="EMBL" id="SJL00693.1"/>
    </source>
</evidence>
<keyword evidence="6 7" id="KW-0342">GTP-binding</keyword>
<evidence type="ECO:0000256" key="4">
    <source>
        <dbReference type="ARBA" id="ARBA00022801"/>
    </source>
</evidence>
<dbReference type="Gene3D" id="3.30.70.870">
    <property type="entry name" value="Elongation Factor G (Translational Gtpase), domain 3"/>
    <property type="match status" value="1"/>
</dbReference>
<dbReference type="InterPro" id="IPR038363">
    <property type="entry name" value="LepA_C_sf"/>
</dbReference>
<dbReference type="InterPro" id="IPR010569">
    <property type="entry name" value="Myotubularin-like_Pase_dom"/>
</dbReference>
<dbReference type="FunFam" id="2.40.30.10:FF:000015">
    <property type="entry name" value="Translation factor GUF1, mitochondrial"/>
    <property type="match status" value="1"/>
</dbReference>
<comment type="function">
    <text evidence="7">Promotes mitochondrial protein synthesis. May act as a fidelity factor of the translation reaction, by catalyzing a one-codon backward translocation of tRNAs on improperly translocated ribosomes. Binds to mitochondrial ribosomes in a GTP-dependent manner.</text>
</comment>
<keyword evidence="5 7" id="KW-0648">Protein biosynthesis</keyword>